<protein>
    <submittedName>
        <fullName evidence="1">Uncharacterized protein</fullName>
    </submittedName>
</protein>
<dbReference type="EMBL" id="LAZR01045187">
    <property type="protein sequence ID" value="KKK99481.1"/>
    <property type="molecule type" value="Genomic_DNA"/>
</dbReference>
<sequence length="105" mass="12095">MKQPEAFWQMTYAADRRKHRHRCRHCNRIVQPGEEVFMARLSNGKTKVLHVEQCADQIAVNNVTELELLECHGMKYVAGLGFPAAQKWLDESQLTKTRPMVEDAA</sequence>
<reference evidence="1" key="1">
    <citation type="journal article" date="2015" name="Nature">
        <title>Complex archaea that bridge the gap between prokaryotes and eukaryotes.</title>
        <authorList>
            <person name="Spang A."/>
            <person name="Saw J.H."/>
            <person name="Jorgensen S.L."/>
            <person name="Zaremba-Niedzwiedzka K."/>
            <person name="Martijn J."/>
            <person name="Lind A.E."/>
            <person name="van Eijk R."/>
            <person name="Schleper C."/>
            <person name="Guy L."/>
            <person name="Ettema T.J."/>
        </authorList>
    </citation>
    <scope>NUCLEOTIDE SEQUENCE</scope>
</reference>
<gene>
    <name evidence="1" type="ORF">LCGC14_2632340</name>
</gene>
<proteinExistence type="predicted"/>
<dbReference type="AlphaFoldDB" id="A0A0F9CSE5"/>
<evidence type="ECO:0000313" key="1">
    <source>
        <dbReference type="EMBL" id="KKK99481.1"/>
    </source>
</evidence>
<accession>A0A0F9CSE5</accession>
<name>A0A0F9CSE5_9ZZZZ</name>
<comment type="caution">
    <text evidence="1">The sequence shown here is derived from an EMBL/GenBank/DDBJ whole genome shotgun (WGS) entry which is preliminary data.</text>
</comment>
<organism evidence="1">
    <name type="scientific">marine sediment metagenome</name>
    <dbReference type="NCBI Taxonomy" id="412755"/>
    <lineage>
        <taxon>unclassified sequences</taxon>
        <taxon>metagenomes</taxon>
        <taxon>ecological metagenomes</taxon>
    </lineage>
</organism>